<name>A0ACB8SG64_9AGAM</name>
<gene>
    <name evidence="1" type="ORF">BV25DRAFT_1843098</name>
</gene>
<proteinExistence type="predicted"/>
<accession>A0ACB8SG64</accession>
<sequence>MSTLSLPSYTPDHNHSPAYSTESQQYERRLLVPPRQRLSAEFVKQSRSSGLSLRLAAQVDGVTTPVYASREPVEGTVKIAKPDGLACVAVKRNCKCVGPATCPSSLLFSAPLPTTFADEKTTYSLPPTYEAHLTGLPGFTANVDYRSAVSPATLLPHVPSRSGQALGKPCTRIQSLRQSIVNMKVMVWTLEWLTFAGELKVNPEVTIDGFKAGGLWVKENCVVLTIMPPDALKGPIGDMRLVVPIRLVTHPWTAKAYVEHVSPAPSEHETYELSELAYLASCTPLAGTDGSRRAD</sequence>
<dbReference type="Proteomes" id="UP000814140">
    <property type="component" value="Unassembled WGS sequence"/>
</dbReference>
<protein>
    <submittedName>
        <fullName evidence="1">Uncharacterized protein</fullName>
    </submittedName>
</protein>
<evidence type="ECO:0000313" key="1">
    <source>
        <dbReference type="EMBL" id="KAI0055248.1"/>
    </source>
</evidence>
<reference evidence="1" key="1">
    <citation type="submission" date="2021-03" db="EMBL/GenBank/DDBJ databases">
        <authorList>
            <consortium name="DOE Joint Genome Institute"/>
            <person name="Ahrendt S."/>
            <person name="Looney B.P."/>
            <person name="Miyauchi S."/>
            <person name="Morin E."/>
            <person name="Drula E."/>
            <person name="Courty P.E."/>
            <person name="Chicoki N."/>
            <person name="Fauchery L."/>
            <person name="Kohler A."/>
            <person name="Kuo A."/>
            <person name="Labutti K."/>
            <person name="Pangilinan J."/>
            <person name="Lipzen A."/>
            <person name="Riley R."/>
            <person name="Andreopoulos W."/>
            <person name="He G."/>
            <person name="Johnson J."/>
            <person name="Barry K.W."/>
            <person name="Grigoriev I.V."/>
            <person name="Nagy L."/>
            <person name="Hibbett D."/>
            <person name="Henrissat B."/>
            <person name="Matheny P.B."/>
            <person name="Labbe J."/>
            <person name="Martin F."/>
        </authorList>
    </citation>
    <scope>NUCLEOTIDE SEQUENCE</scope>
    <source>
        <strain evidence="1">HHB10654</strain>
    </source>
</reference>
<keyword evidence="2" id="KW-1185">Reference proteome</keyword>
<reference evidence="1" key="2">
    <citation type="journal article" date="2022" name="New Phytol.">
        <title>Evolutionary transition to the ectomycorrhizal habit in the genomes of a hyperdiverse lineage of mushroom-forming fungi.</title>
        <authorList>
            <person name="Looney B."/>
            <person name="Miyauchi S."/>
            <person name="Morin E."/>
            <person name="Drula E."/>
            <person name="Courty P.E."/>
            <person name="Kohler A."/>
            <person name="Kuo A."/>
            <person name="LaButti K."/>
            <person name="Pangilinan J."/>
            <person name="Lipzen A."/>
            <person name="Riley R."/>
            <person name="Andreopoulos W."/>
            <person name="He G."/>
            <person name="Johnson J."/>
            <person name="Nolan M."/>
            <person name="Tritt A."/>
            <person name="Barry K.W."/>
            <person name="Grigoriev I.V."/>
            <person name="Nagy L.G."/>
            <person name="Hibbett D."/>
            <person name="Henrissat B."/>
            <person name="Matheny P.B."/>
            <person name="Labbe J."/>
            <person name="Martin F.M."/>
        </authorList>
    </citation>
    <scope>NUCLEOTIDE SEQUENCE</scope>
    <source>
        <strain evidence="1">HHB10654</strain>
    </source>
</reference>
<dbReference type="EMBL" id="MU277302">
    <property type="protein sequence ID" value="KAI0055248.1"/>
    <property type="molecule type" value="Genomic_DNA"/>
</dbReference>
<organism evidence="1 2">
    <name type="scientific">Artomyces pyxidatus</name>
    <dbReference type="NCBI Taxonomy" id="48021"/>
    <lineage>
        <taxon>Eukaryota</taxon>
        <taxon>Fungi</taxon>
        <taxon>Dikarya</taxon>
        <taxon>Basidiomycota</taxon>
        <taxon>Agaricomycotina</taxon>
        <taxon>Agaricomycetes</taxon>
        <taxon>Russulales</taxon>
        <taxon>Auriscalpiaceae</taxon>
        <taxon>Artomyces</taxon>
    </lineage>
</organism>
<comment type="caution">
    <text evidence="1">The sequence shown here is derived from an EMBL/GenBank/DDBJ whole genome shotgun (WGS) entry which is preliminary data.</text>
</comment>
<evidence type="ECO:0000313" key="2">
    <source>
        <dbReference type="Proteomes" id="UP000814140"/>
    </source>
</evidence>